<protein>
    <submittedName>
        <fullName evidence="2">Uncharacterized protein</fullName>
    </submittedName>
</protein>
<feature type="region of interest" description="Disordered" evidence="1">
    <location>
        <begin position="51"/>
        <end position="109"/>
    </location>
</feature>
<dbReference type="Proteomes" id="UP000250275">
    <property type="component" value="Unassembled WGS sequence"/>
</dbReference>
<feature type="compositionally biased region" description="Polar residues" evidence="1">
    <location>
        <begin position="96"/>
        <end position="107"/>
    </location>
</feature>
<proteinExistence type="predicted"/>
<accession>A0A310SFL0</accession>
<organism evidence="2 3">
    <name type="scientific">Eufriesea mexicana</name>
    <dbReference type="NCBI Taxonomy" id="516756"/>
    <lineage>
        <taxon>Eukaryota</taxon>
        <taxon>Metazoa</taxon>
        <taxon>Ecdysozoa</taxon>
        <taxon>Arthropoda</taxon>
        <taxon>Hexapoda</taxon>
        <taxon>Insecta</taxon>
        <taxon>Pterygota</taxon>
        <taxon>Neoptera</taxon>
        <taxon>Endopterygota</taxon>
        <taxon>Hymenoptera</taxon>
        <taxon>Apocrita</taxon>
        <taxon>Aculeata</taxon>
        <taxon>Apoidea</taxon>
        <taxon>Anthophila</taxon>
        <taxon>Apidae</taxon>
        <taxon>Eufriesea</taxon>
    </lineage>
</organism>
<keyword evidence="3" id="KW-1185">Reference proteome</keyword>
<evidence type="ECO:0000313" key="3">
    <source>
        <dbReference type="Proteomes" id="UP000250275"/>
    </source>
</evidence>
<evidence type="ECO:0000313" key="2">
    <source>
        <dbReference type="EMBL" id="OAD53806.1"/>
    </source>
</evidence>
<gene>
    <name evidence="2" type="ORF">WN48_09041</name>
</gene>
<dbReference type="EMBL" id="KQ765779">
    <property type="protein sequence ID" value="OAD53806.1"/>
    <property type="molecule type" value="Genomic_DNA"/>
</dbReference>
<name>A0A310SFL0_9HYME</name>
<dbReference type="AlphaFoldDB" id="A0A310SFL0"/>
<sequence length="133" mass="14536">MISLRLAIHCGVSENACLHITRHIGVDDGNGNLVTGMDHLAETTKLYLPKRALLSPSGRQGPSPKEVKRPSMSSSGVEKTPPSPLKGHPHRDPSREVTTATSSSIYNRESRGCARPLHMVWLRPPMTHLTART</sequence>
<reference evidence="2 3" key="1">
    <citation type="submission" date="2015-07" db="EMBL/GenBank/DDBJ databases">
        <title>The genome of Eufriesea mexicana.</title>
        <authorList>
            <person name="Pan H."/>
            <person name="Kapheim K."/>
        </authorList>
    </citation>
    <scope>NUCLEOTIDE SEQUENCE [LARGE SCALE GENOMIC DNA]</scope>
    <source>
        <strain evidence="2">0111107269</strain>
        <tissue evidence="2">Whole body</tissue>
    </source>
</reference>
<evidence type="ECO:0000256" key="1">
    <source>
        <dbReference type="SAM" id="MobiDB-lite"/>
    </source>
</evidence>